<evidence type="ECO:0000313" key="2">
    <source>
        <dbReference type="Proteomes" id="UP000279833"/>
    </source>
</evidence>
<organism evidence="3">
    <name type="scientific">Schistosoma curassoni</name>
    <dbReference type="NCBI Taxonomy" id="6186"/>
    <lineage>
        <taxon>Eukaryota</taxon>
        <taxon>Metazoa</taxon>
        <taxon>Spiralia</taxon>
        <taxon>Lophotrochozoa</taxon>
        <taxon>Platyhelminthes</taxon>
        <taxon>Trematoda</taxon>
        <taxon>Digenea</taxon>
        <taxon>Strigeidida</taxon>
        <taxon>Schistosomatoidea</taxon>
        <taxon>Schistosomatidae</taxon>
        <taxon>Schistosoma</taxon>
    </lineage>
</organism>
<sequence length="62" mass="7127">MKDSVDAQLRDQQDGFRKDLSGTDKIVTLRIIIVQSIKCDSSLYINFLDYEKAFDSVGRRTL</sequence>
<dbReference type="EMBL" id="UZAK01042115">
    <property type="protein sequence ID" value="VDP68337.1"/>
    <property type="molecule type" value="Genomic_DNA"/>
</dbReference>
<name>A0A183KVV2_9TREM</name>
<gene>
    <name evidence="1" type="ORF">SCUD_LOCUS19195</name>
</gene>
<keyword evidence="2" id="KW-1185">Reference proteome</keyword>
<evidence type="ECO:0000313" key="3">
    <source>
        <dbReference type="WBParaSite" id="SCUD_0001919801-mRNA-1"/>
    </source>
</evidence>
<reference evidence="1 2" key="2">
    <citation type="submission" date="2018-11" db="EMBL/GenBank/DDBJ databases">
        <authorList>
            <consortium name="Pathogen Informatics"/>
        </authorList>
    </citation>
    <scope>NUCLEOTIDE SEQUENCE [LARGE SCALE GENOMIC DNA]</scope>
    <source>
        <strain evidence="1">Dakar</strain>
        <strain evidence="2">Dakar, Senegal</strain>
    </source>
</reference>
<dbReference type="AlphaFoldDB" id="A0A183KVV2"/>
<reference evidence="3" key="1">
    <citation type="submission" date="2016-06" db="UniProtKB">
        <authorList>
            <consortium name="WormBaseParasite"/>
        </authorList>
    </citation>
    <scope>IDENTIFICATION</scope>
</reference>
<proteinExistence type="predicted"/>
<dbReference type="Proteomes" id="UP000279833">
    <property type="component" value="Unassembled WGS sequence"/>
</dbReference>
<protein>
    <submittedName>
        <fullName evidence="3">Reverse transcriptase domain-containing protein</fullName>
    </submittedName>
</protein>
<dbReference type="WBParaSite" id="SCUD_0001919801-mRNA-1">
    <property type="protein sequence ID" value="SCUD_0001919801-mRNA-1"/>
    <property type="gene ID" value="SCUD_0001919801"/>
</dbReference>
<evidence type="ECO:0000313" key="1">
    <source>
        <dbReference type="EMBL" id="VDP68337.1"/>
    </source>
</evidence>
<accession>A0A183KVV2</accession>